<dbReference type="PaxDb" id="65489-OBART07G12480.1"/>
<evidence type="ECO:0000313" key="1">
    <source>
        <dbReference type="EnsemblPlants" id="OBART07G12480.1"/>
    </source>
</evidence>
<dbReference type="HOGENOM" id="CLU_065262_4_0_1"/>
<reference evidence="1" key="1">
    <citation type="journal article" date="2009" name="Rice">
        <title>De Novo Next Generation Sequencing of Plant Genomes.</title>
        <authorList>
            <person name="Rounsley S."/>
            <person name="Marri P.R."/>
            <person name="Yu Y."/>
            <person name="He R."/>
            <person name="Sisneros N."/>
            <person name="Goicoechea J.L."/>
            <person name="Lee S.J."/>
            <person name="Angelova A."/>
            <person name="Kudrna D."/>
            <person name="Luo M."/>
            <person name="Affourtit J."/>
            <person name="Desany B."/>
            <person name="Knight J."/>
            <person name="Niazi F."/>
            <person name="Egholm M."/>
            <person name="Wing R.A."/>
        </authorList>
    </citation>
    <scope>NUCLEOTIDE SEQUENCE [LARGE SCALE GENOMIC DNA]</scope>
    <source>
        <strain evidence="1">cv. IRGC 105608</strain>
    </source>
</reference>
<evidence type="ECO:0000313" key="2">
    <source>
        <dbReference type="Proteomes" id="UP000026960"/>
    </source>
</evidence>
<reference evidence="1" key="2">
    <citation type="submission" date="2015-03" db="UniProtKB">
        <authorList>
            <consortium name="EnsemblPlants"/>
        </authorList>
    </citation>
    <scope>IDENTIFICATION</scope>
</reference>
<accession>A0A0D3GQC2</accession>
<dbReference type="Proteomes" id="UP000026960">
    <property type="component" value="Chromosome 7"/>
</dbReference>
<organism evidence="1">
    <name type="scientific">Oryza barthii</name>
    <dbReference type="NCBI Taxonomy" id="65489"/>
    <lineage>
        <taxon>Eukaryota</taxon>
        <taxon>Viridiplantae</taxon>
        <taxon>Streptophyta</taxon>
        <taxon>Embryophyta</taxon>
        <taxon>Tracheophyta</taxon>
        <taxon>Spermatophyta</taxon>
        <taxon>Magnoliopsida</taxon>
        <taxon>Liliopsida</taxon>
        <taxon>Poales</taxon>
        <taxon>Poaceae</taxon>
        <taxon>BOP clade</taxon>
        <taxon>Oryzoideae</taxon>
        <taxon>Oryzeae</taxon>
        <taxon>Oryzinae</taxon>
        <taxon>Oryza</taxon>
    </lineage>
</organism>
<dbReference type="AlphaFoldDB" id="A0A0D3GQC2"/>
<sequence length="188" mass="21383">MKTRVYKQQKKEEYLGLNQTANNYVIGSYITIICLLHANENTINTILSSSLHRAENDPQGSNHAVLQSVDTTGPGNAFILAFTLHKQYGDRVVLKVMFYVPTGSASQRPMITPRHLPFTMINKVAHYDNVEHIGSPFSCILQGITQNIQTTTLLLPPFHNITMSRFININMNVENARMTYIVKRREYL</sequence>
<dbReference type="Gramene" id="OBART07G12480.1">
    <property type="protein sequence ID" value="OBART07G12480.1"/>
    <property type="gene ID" value="OBART07G12480"/>
</dbReference>
<protein>
    <submittedName>
        <fullName evidence="1">Uncharacterized protein</fullName>
    </submittedName>
</protein>
<dbReference type="EnsemblPlants" id="OBART07G12480.1">
    <property type="protein sequence ID" value="OBART07G12480.1"/>
    <property type="gene ID" value="OBART07G12480"/>
</dbReference>
<proteinExistence type="predicted"/>
<keyword evidence="2" id="KW-1185">Reference proteome</keyword>
<name>A0A0D3GQC2_9ORYZ</name>